<evidence type="ECO:0000256" key="2">
    <source>
        <dbReference type="RuleBase" id="RU003876"/>
    </source>
</evidence>
<dbReference type="InterPro" id="IPR037231">
    <property type="entry name" value="NAP-like_sf"/>
</dbReference>
<gene>
    <name evidence="4" type="ORF">BCR35DRAFT_302421</name>
</gene>
<sequence length="275" mass="31124">MSDELESLDRLTFLKQAFGEHATAFDSNLDEVAKINFDAYKHKLHHLRPTLLTRQTLSKKIPSFWLSALKNCRATARFVDPADEIALKHLDEVWIEHGKEDPREWEFKLTFSSKNPSFSNTILSRKFTCTPPSPAPAPSAFDLEADVYLLPTTAPSWTSPEHNLLLKAPRADPTQMEEFDDFGGPGSFFHLFDDKLDGEDQIGMAEILLEWWAHATEYAAGLTAIDDLSSDDEGFFGLDGDDDEDSDDDPTKEIDLGSEEEEEEEKRPKKKSKKN</sequence>
<dbReference type="InterPro" id="IPR002164">
    <property type="entry name" value="NAP_family"/>
</dbReference>
<dbReference type="GO" id="GO:0005634">
    <property type="term" value="C:nucleus"/>
    <property type="evidence" value="ECO:0007669"/>
    <property type="project" value="InterPro"/>
</dbReference>
<dbReference type="SUPFAM" id="SSF143113">
    <property type="entry name" value="NAP-like"/>
    <property type="match status" value="1"/>
</dbReference>
<organism evidence="4 5">
    <name type="scientific">Leucosporidium creatinivorum</name>
    <dbReference type="NCBI Taxonomy" id="106004"/>
    <lineage>
        <taxon>Eukaryota</taxon>
        <taxon>Fungi</taxon>
        <taxon>Dikarya</taxon>
        <taxon>Basidiomycota</taxon>
        <taxon>Pucciniomycotina</taxon>
        <taxon>Microbotryomycetes</taxon>
        <taxon>Leucosporidiales</taxon>
        <taxon>Leucosporidium</taxon>
    </lineage>
</organism>
<evidence type="ECO:0008006" key="6">
    <source>
        <dbReference type="Google" id="ProtNLM"/>
    </source>
</evidence>
<dbReference type="EMBL" id="MCGR01000014">
    <property type="protein sequence ID" value="ORY86702.1"/>
    <property type="molecule type" value="Genomic_DNA"/>
</dbReference>
<comment type="caution">
    <text evidence="4">The sequence shown here is derived from an EMBL/GenBank/DDBJ whole genome shotgun (WGS) entry which is preliminary data.</text>
</comment>
<reference evidence="4 5" key="1">
    <citation type="submission" date="2016-07" db="EMBL/GenBank/DDBJ databases">
        <title>Pervasive Adenine N6-methylation of Active Genes in Fungi.</title>
        <authorList>
            <consortium name="DOE Joint Genome Institute"/>
            <person name="Mondo S.J."/>
            <person name="Dannebaum R.O."/>
            <person name="Kuo R.C."/>
            <person name="Labutti K."/>
            <person name="Haridas S."/>
            <person name="Kuo A."/>
            <person name="Salamov A."/>
            <person name="Ahrendt S.R."/>
            <person name="Lipzen A."/>
            <person name="Sullivan W."/>
            <person name="Andreopoulos W.B."/>
            <person name="Clum A."/>
            <person name="Lindquist E."/>
            <person name="Daum C."/>
            <person name="Ramamoorthy G.K."/>
            <person name="Gryganskyi A."/>
            <person name="Culley D."/>
            <person name="Magnuson J.K."/>
            <person name="James T.Y."/>
            <person name="O'Malley M.A."/>
            <person name="Stajich J.E."/>
            <person name="Spatafora J.W."/>
            <person name="Visel A."/>
            <person name="Grigoriev I.V."/>
        </authorList>
    </citation>
    <scope>NUCLEOTIDE SEQUENCE [LARGE SCALE GENOMIC DNA]</scope>
    <source>
        <strain evidence="4 5">62-1032</strain>
    </source>
</reference>
<dbReference type="Gene3D" id="3.30.1120.90">
    <property type="entry name" value="Nucleosome assembly protein"/>
    <property type="match status" value="1"/>
</dbReference>
<name>A0A1Y2FRR7_9BASI</name>
<dbReference type="InParanoid" id="A0A1Y2FRR7"/>
<dbReference type="AlphaFoldDB" id="A0A1Y2FRR7"/>
<dbReference type="GO" id="GO:0006334">
    <property type="term" value="P:nucleosome assembly"/>
    <property type="evidence" value="ECO:0007669"/>
    <property type="project" value="InterPro"/>
</dbReference>
<evidence type="ECO:0000313" key="4">
    <source>
        <dbReference type="EMBL" id="ORY86702.1"/>
    </source>
</evidence>
<feature type="region of interest" description="Disordered" evidence="3">
    <location>
        <begin position="230"/>
        <end position="275"/>
    </location>
</feature>
<proteinExistence type="inferred from homology"/>
<comment type="similarity">
    <text evidence="1 2">Belongs to the nucleosome assembly protein (NAP) family.</text>
</comment>
<dbReference type="OrthoDB" id="19419at2759"/>
<keyword evidence="5" id="KW-1185">Reference proteome</keyword>
<accession>A0A1Y2FRR7</accession>
<protein>
    <recommendedName>
        <fullName evidence="6">Nucleosome assembly protein</fullName>
    </recommendedName>
</protein>
<dbReference type="Pfam" id="PF00956">
    <property type="entry name" value="NAP"/>
    <property type="match status" value="1"/>
</dbReference>
<dbReference type="Proteomes" id="UP000193467">
    <property type="component" value="Unassembled WGS sequence"/>
</dbReference>
<evidence type="ECO:0000256" key="1">
    <source>
        <dbReference type="ARBA" id="ARBA00009947"/>
    </source>
</evidence>
<dbReference type="PANTHER" id="PTHR11875">
    <property type="entry name" value="TESTIS-SPECIFIC Y-ENCODED PROTEIN"/>
    <property type="match status" value="1"/>
</dbReference>
<dbReference type="STRING" id="106004.A0A1Y2FRR7"/>
<evidence type="ECO:0000313" key="5">
    <source>
        <dbReference type="Proteomes" id="UP000193467"/>
    </source>
</evidence>
<feature type="compositionally biased region" description="Acidic residues" evidence="3">
    <location>
        <begin position="230"/>
        <end position="248"/>
    </location>
</feature>
<evidence type="ECO:0000256" key="3">
    <source>
        <dbReference type="SAM" id="MobiDB-lite"/>
    </source>
</evidence>